<dbReference type="Proteomes" id="UP001243330">
    <property type="component" value="Unassembled WGS sequence"/>
</dbReference>
<name>A0AAD8ZZ19_9PEZI</name>
<reference evidence="2" key="1">
    <citation type="submission" date="2023-01" db="EMBL/GenBank/DDBJ databases">
        <title>Colletotrichum chrysophilum M932 genome sequence.</title>
        <authorList>
            <person name="Baroncelli R."/>
        </authorList>
    </citation>
    <scope>NUCLEOTIDE SEQUENCE</scope>
    <source>
        <strain evidence="2">M932</strain>
    </source>
</reference>
<accession>A0AAD8ZZ19</accession>
<dbReference type="AlphaFoldDB" id="A0AAD8ZZ19"/>
<proteinExistence type="predicted"/>
<feature type="compositionally biased region" description="Basic and acidic residues" evidence="1">
    <location>
        <begin position="69"/>
        <end position="79"/>
    </location>
</feature>
<feature type="non-terminal residue" evidence="2">
    <location>
        <position position="123"/>
    </location>
</feature>
<dbReference type="SUPFAM" id="SSF55931">
    <property type="entry name" value="Glutamine synthetase/guanido kinase"/>
    <property type="match status" value="1"/>
</dbReference>
<dbReference type="InterPro" id="IPR014746">
    <property type="entry name" value="Gln_synth/guanido_kin_cat_dom"/>
</dbReference>
<dbReference type="GO" id="GO:0003824">
    <property type="term" value="F:catalytic activity"/>
    <property type="evidence" value="ECO:0007669"/>
    <property type="project" value="InterPro"/>
</dbReference>
<evidence type="ECO:0000313" key="2">
    <source>
        <dbReference type="EMBL" id="KAK1837595.1"/>
    </source>
</evidence>
<dbReference type="EMBL" id="JAQOWY010001117">
    <property type="protein sequence ID" value="KAK1837595.1"/>
    <property type="molecule type" value="Genomic_DNA"/>
</dbReference>
<feature type="region of interest" description="Disordered" evidence="1">
    <location>
        <begin position="29"/>
        <end position="94"/>
    </location>
</feature>
<protein>
    <submittedName>
        <fullName evidence="2">Pet112 family protein</fullName>
    </submittedName>
</protein>
<organism evidence="2 3">
    <name type="scientific">Colletotrichum chrysophilum</name>
    <dbReference type="NCBI Taxonomy" id="1836956"/>
    <lineage>
        <taxon>Eukaryota</taxon>
        <taxon>Fungi</taxon>
        <taxon>Dikarya</taxon>
        <taxon>Ascomycota</taxon>
        <taxon>Pezizomycotina</taxon>
        <taxon>Sordariomycetes</taxon>
        <taxon>Hypocreomycetidae</taxon>
        <taxon>Glomerellales</taxon>
        <taxon>Glomerellaceae</taxon>
        <taxon>Colletotrichum</taxon>
        <taxon>Colletotrichum gloeosporioides species complex</taxon>
    </lineage>
</organism>
<feature type="compositionally biased region" description="Pro residues" evidence="1">
    <location>
        <begin position="53"/>
        <end position="64"/>
    </location>
</feature>
<keyword evidence="3" id="KW-1185">Reference proteome</keyword>
<evidence type="ECO:0000313" key="3">
    <source>
        <dbReference type="Proteomes" id="UP001243330"/>
    </source>
</evidence>
<evidence type="ECO:0000256" key="1">
    <source>
        <dbReference type="SAM" id="MobiDB-lite"/>
    </source>
</evidence>
<sequence length="123" mass="13672">MRRIPTRELARYLFNGQLSRNGCLSTARRLPARSAPAWSSQRAPYTTTQSQPTPIPEAPPPPTPLRKKLKEEKKLLKKESKGKKPKGSNQTVPGWELTVGIEIHAQLNTARKLFSPAATPSPH</sequence>
<feature type="compositionally biased region" description="Polar residues" evidence="1">
    <location>
        <begin position="37"/>
        <end position="51"/>
    </location>
</feature>
<gene>
    <name evidence="2" type="ORF">CCHR01_19782</name>
</gene>
<comment type="caution">
    <text evidence="2">The sequence shown here is derived from an EMBL/GenBank/DDBJ whole genome shotgun (WGS) entry which is preliminary data.</text>
</comment>